<keyword evidence="3" id="KW-0997">Cell inner membrane</keyword>
<evidence type="ECO:0000256" key="9">
    <source>
        <dbReference type="ARBA" id="ARBA00022989"/>
    </source>
</evidence>
<evidence type="ECO:0000313" key="18">
    <source>
        <dbReference type="EMBL" id="PZE18962.1"/>
    </source>
</evidence>
<keyword evidence="9 16" id="KW-1133">Transmembrane helix</keyword>
<feature type="modified residue" description="FMN phosphoryl threonine" evidence="16">
    <location>
        <position position="210"/>
    </location>
</feature>
<proteinExistence type="inferred from homology"/>
<comment type="cofactor">
    <cofactor evidence="16">
        <name>FMN</name>
        <dbReference type="ChEBI" id="CHEBI:58210"/>
    </cofactor>
</comment>
<evidence type="ECO:0000256" key="1">
    <source>
        <dbReference type="ARBA" id="ARBA00022448"/>
    </source>
</evidence>
<keyword evidence="4 16" id="KW-0597">Phosphoprotein</keyword>
<dbReference type="GO" id="GO:0010181">
    <property type="term" value="F:FMN binding"/>
    <property type="evidence" value="ECO:0007669"/>
    <property type="project" value="UniProtKB-UniRule"/>
</dbReference>
<dbReference type="AlphaFoldDB" id="A0A2W1NTH5"/>
<evidence type="ECO:0000256" key="15">
    <source>
        <dbReference type="ARBA" id="ARBA00023201"/>
    </source>
</evidence>
<feature type="domain" description="FMN-binding" evidence="17">
    <location>
        <begin position="129"/>
        <end position="227"/>
    </location>
</feature>
<evidence type="ECO:0000256" key="7">
    <source>
        <dbReference type="ARBA" id="ARBA00022692"/>
    </source>
</evidence>
<dbReference type="GO" id="GO:0005886">
    <property type="term" value="C:plasma membrane"/>
    <property type="evidence" value="ECO:0007669"/>
    <property type="project" value="UniProtKB-SubCell"/>
</dbReference>
<dbReference type="GO" id="GO:0016655">
    <property type="term" value="F:oxidoreductase activity, acting on NAD(P)H, quinone or similar compound as acceptor"/>
    <property type="evidence" value="ECO:0007669"/>
    <property type="project" value="UniProtKB-UniRule"/>
</dbReference>
<accession>A0A2W1NTH5</accession>
<keyword evidence="14 16" id="KW-0472">Membrane</keyword>
<comment type="similarity">
    <text evidence="16">Belongs to the NqrC family.</text>
</comment>
<keyword evidence="6 16" id="KW-0288">FMN</keyword>
<evidence type="ECO:0000256" key="11">
    <source>
        <dbReference type="ARBA" id="ARBA00023053"/>
    </source>
</evidence>
<keyword evidence="7 16" id="KW-0812">Transmembrane</keyword>
<evidence type="ECO:0000256" key="12">
    <source>
        <dbReference type="ARBA" id="ARBA00023065"/>
    </source>
</evidence>
<dbReference type="EMBL" id="QKSB01000001">
    <property type="protein sequence ID" value="PZE18962.1"/>
    <property type="molecule type" value="Genomic_DNA"/>
</dbReference>
<dbReference type="PANTHER" id="PTHR37838">
    <property type="entry name" value="NA(+)-TRANSLOCATING NADH-QUINONE REDUCTASE SUBUNIT C"/>
    <property type="match status" value="1"/>
</dbReference>
<protein>
    <recommendedName>
        <fullName evidence="16">Na(+)-translocating NADH-quinone reductase subunit C</fullName>
        <shortName evidence="16">Na(+)-NQR subunit C</shortName>
        <shortName evidence="16">Na(+)-translocating NQR subunit C</shortName>
        <ecNumber evidence="16">7.2.1.1</ecNumber>
    </recommendedName>
    <alternativeName>
        <fullName evidence="16">NQR complex subunit C</fullName>
    </alternativeName>
    <alternativeName>
        <fullName evidence="16">NQR-1 subunit C</fullName>
    </alternativeName>
</protein>
<keyword evidence="19" id="KW-1185">Reference proteome</keyword>
<evidence type="ECO:0000256" key="10">
    <source>
        <dbReference type="ARBA" id="ARBA00023027"/>
    </source>
</evidence>
<evidence type="ECO:0000256" key="14">
    <source>
        <dbReference type="ARBA" id="ARBA00023136"/>
    </source>
</evidence>
<keyword evidence="11 16" id="KW-0915">Sodium</keyword>
<reference evidence="18 19" key="1">
    <citation type="submission" date="2018-06" db="EMBL/GenBank/DDBJ databases">
        <title>The draft genome sequence of Crocinitomix sp. SM1701.</title>
        <authorList>
            <person name="Zhang X."/>
        </authorList>
    </citation>
    <scope>NUCLEOTIDE SEQUENCE [LARGE SCALE GENOMIC DNA]</scope>
    <source>
        <strain evidence="18 19">SM1701</strain>
    </source>
</reference>
<evidence type="ECO:0000313" key="19">
    <source>
        <dbReference type="Proteomes" id="UP000249248"/>
    </source>
</evidence>
<dbReference type="Pfam" id="PF04205">
    <property type="entry name" value="FMN_bind"/>
    <property type="match status" value="1"/>
</dbReference>
<keyword evidence="10 16" id="KW-0520">NAD</keyword>
<evidence type="ECO:0000256" key="2">
    <source>
        <dbReference type="ARBA" id="ARBA00022475"/>
    </source>
</evidence>
<dbReference type="EC" id="7.2.1.1" evidence="16"/>
<evidence type="ECO:0000256" key="16">
    <source>
        <dbReference type="HAMAP-Rule" id="MF_00427"/>
    </source>
</evidence>
<evidence type="ECO:0000256" key="6">
    <source>
        <dbReference type="ARBA" id="ARBA00022643"/>
    </source>
</evidence>
<keyword evidence="12 16" id="KW-0406">Ion transport</keyword>
<keyword evidence="13 16" id="KW-0830">Ubiquinone</keyword>
<dbReference type="OrthoDB" id="9813828at2"/>
<keyword evidence="8 16" id="KW-1278">Translocase</keyword>
<keyword evidence="2 16" id="KW-1003">Cell membrane</keyword>
<name>A0A2W1NTH5_9FLAO</name>
<sequence>MNKDSNGYTFLFAIILVAVVGTSLASLSVGLKPRQAKNVEVKKKMDILGAIKIESTRKTATEVYSKYILSDECLIINDLGEVVDGDAFKVDIKKEYRDKKLPVTARNYPLYVANIDGSKKYIIPMVGSGLWGPIWGYIAVNEDKKSIFGAVFDHKTETPGLGAEIKTAAFQKQFVNELISDNGTYKKMRIVKDGSGSSKEFTVDGITGGTITSKGVEEMLDRTVQVYVNYFNK</sequence>
<comment type="caution">
    <text evidence="16">Lacks conserved residue(s) required for the propagation of feature annotation.</text>
</comment>
<dbReference type="PANTHER" id="PTHR37838:SF1">
    <property type="entry name" value="NA(+)-TRANSLOCATING NADH-QUINONE REDUCTASE SUBUNIT C"/>
    <property type="match status" value="1"/>
</dbReference>
<comment type="caution">
    <text evidence="18">The sequence shown here is derived from an EMBL/GenBank/DDBJ whole genome shotgun (WGS) entry which is preliminary data.</text>
</comment>
<dbReference type="InterPro" id="IPR007329">
    <property type="entry name" value="FMN-bd"/>
</dbReference>
<dbReference type="NCBIfam" id="TIGR01938">
    <property type="entry name" value="nqrC"/>
    <property type="match status" value="1"/>
</dbReference>
<dbReference type="HAMAP" id="MF_00427">
    <property type="entry name" value="NqrC"/>
    <property type="match status" value="1"/>
</dbReference>
<evidence type="ECO:0000256" key="13">
    <source>
        <dbReference type="ARBA" id="ARBA00023075"/>
    </source>
</evidence>
<evidence type="ECO:0000256" key="5">
    <source>
        <dbReference type="ARBA" id="ARBA00022630"/>
    </source>
</evidence>
<comment type="catalytic activity">
    <reaction evidence="16">
        <text>a ubiquinone + n Na(+)(in) + NADH + H(+) = a ubiquinol + n Na(+)(out) + NAD(+)</text>
        <dbReference type="Rhea" id="RHEA:47748"/>
        <dbReference type="Rhea" id="RHEA-COMP:9565"/>
        <dbReference type="Rhea" id="RHEA-COMP:9566"/>
        <dbReference type="ChEBI" id="CHEBI:15378"/>
        <dbReference type="ChEBI" id="CHEBI:16389"/>
        <dbReference type="ChEBI" id="CHEBI:17976"/>
        <dbReference type="ChEBI" id="CHEBI:29101"/>
        <dbReference type="ChEBI" id="CHEBI:57540"/>
        <dbReference type="ChEBI" id="CHEBI:57945"/>
        <dbReference type="EC" id="7.2.1.1"/>
    </reaction>
</comment>
<keyword evidence="5 16" id="KW-0285">Flavoprotein</keyword>
<evidence type="ECO:0000256" key="8">
    <source>
        <dbReference type="ARBA" id="ARBA00022967"/>
    </source>
</evidence>
<organism evidence="18 19">
    <name type="scientific">Putridiphycobacter roseus</name>
    <dbReference type="NCBI Taxonomy" id="2219161"/>
    <lineage>
        <taxon>Bacteria</taxon>
        <taxon>Pseudomonadati</taxon>
        <taxon>Bacteroidota</taxon>
        <taxon>Flavobacteriia</taxon>
        <taxon>Flavobacteriales</taxon>
        <taxon>Crocinitomicaceae</taxon>
        <taxon>Putridiphycobacter</taxon>
    </lineage>
</organism>
<dbReference type="GO" id="GO:0006814">
    <property type="term" value="P:sodium ion transport"/>
    <property type="evidence" value="ECO:0007669"/>
    <property type="project" value="UniProtKB-UniRule"/>
</dbReference>
<dbReference type="SMART" id="SM00900">
    <property type="entry name" value="FMN_bind"/>
    <property type="match status" value="1"/>
</dbReference>
<evidence type="ECO:0000259" key="17">
    <source>
        <dbReference type="SMART" id="SM00900"/>
    </source>
</evidence>
<evidence type="ECO:0000256" key="3">
    <source>
        <dbReference type="ARBA" id="ARBA00022519"/>
    </source>
</evidence>
<gene>
    <name evidence="16 18" type="primary">nqrC</name>
    <name evidence="18" type="ORF">DNU06_01015</name>
</gene>
<dbReference type="InterPro" id="IPR010204">
    <property type="entry name" value="NqrC"/>
</dbReference>
<dbReference type="Proteomes" id="UP000249248">
    <property type="component" value="Unassembled WGS sequence"/>
</dbReference>
<evidence type="ECO:0000256" key="4">
    <source>
        <dbReference type="ARBA" id="ARBA00022553"/>
    </source>
</evidence>
<keyword evidence="15 16" id="KW-0739">Sodium transport</keyword>
<comment type="subunit">
    <text evidence="16">Composed of six subunits; NqrA, NqrB, NqrC, NqrD, NqrE and NqrF.</text>
</comment>
<comment type="subcellular location">
    <subcellularLocation>
        <location evidence="16">Cell membrane</location>
        <topology evidence="16">Single-pass membrane protein</topology>
    </subcellularLocation>
</comment>
<comment type="function">
    <text evidence="16">NQR complex catalyzes the reduction of ubiquinone-1 to ubiquinol by two successive reactions, coupled with the transport of Na(+) ions from the cytoplasm to the periplasm. NqrA to NqrE are probably involved in the second step, the conversion of ubisemiquinone to ubiquinol.</text>
</comment>
<keyword evidence="1 16" id="KW-0813">Transport</keyword>